<dbReference type="GO" id="GO:0030261">
    <property type="term" value="P:chromosome condensation"/>
    <property type="evidence" value="ECO:0007669"/>
    <property type="project" value="TreeGrafter"/>
</dbReference>
<proteinExistence type="predicted"/>
<keyword evidence="2" id="KW-0238">DNA-binding</keyword>
<dbReference type="SMART" id="SM00526">
    <property type="entry name" value="H15"/>
    <property type="match status" value="1"/>
</dbReference>
<dbReference type="GO" id="GO:0003690">
    <property type="term" value="F:double-stranded DNA binding"/>
    <property type="evidence" value="ECO:0007669"/>
    <property type="project" value="TreeGrafter"/>
</dbReference>
<organism evidence="6 7">
    <name type="scientific">Strix occidentalis caurina</name>
    <name type="common">northern spotted owl</name>
    <dbReference type="NCBI Taxonomy" id="311401"/>
    <lineage>
        <taxon>Eukaryota</taxon>
        <taxon>Metazoa</taxon>
        <taxon>Chordata</taxon>
        <taxon>Craniata</taxon>
        <taxon>Vertebrata</taxon>
        <taxon>Euteleostomi</taxon>
        <taxon>Archelosauria</taxon>
        <taxon>Archosauria</taxon>
        <taxon>Dinosauria</taxon>
        <taxon>Saurischia</taxon>
        <taxon>Theropoda</taxon>
        <taxon>Coelurosauria</taxon>
        <taxon>Aves</taxon>
        <taxon>Neognathae</taxon>
        <taxon>Neoaves</taxon>
        <taxon>Telluraves</taxon>
        <taxon>Strigiformes</taxon>
        <taxon>Strigidae</taxon>
        <taxon>Strix</taxon>
    </lineage>
</organism>
<feature type="compositionally biased region" description="Low complexity" evidence="4">
    <location>
        <begin position="157"/>
        <end position="170"/>
    </location>
</feature>
<dbReference type="CDD" id="cd00073">
    <property type="entry name" value="H15"/>
    <property type="match status" value="1"/>
</dbReference>
<evidence type="ECO:0000256" key="2">
    <source>
        <dbReference type="ARBA" id="ARBA00023125"/>
    </source>
</evidence>
<evidence type="ECO:0000259" key="5">
    <source>
        <dbReference type="PROSITE" id="PS51504"/>
    </source>
</evidence>
<name>A0A8D0G304_STROC</name>
<feature type="region of interest" description="Disordered" evidence="4">
    <location>
        <begin position="144"/>
        <end position="296"/>
    </location>
</feature>
<keyword evidence="3" id="KW-0539">Nucleus</keyword>
<dbReference type="AlphaFoldDB" id="A0A8D0G304"/>
<dbReference type="PROSITE" id="PS51504">
    <property type="entry name" value="H15"/>
    <property type="match status" value="1"/>
</dbReference>
<dbReference type="SUPFAM" id="SSF46785">
    <property type="entry name" value="Winged helix' DNA-binding domain"/>
    <property type="match status" value="1"/>
</dbReference>
<dbReference type="Pfam" id="PF00538">
    <property type="entry name" value="Linker_histone"/>
    <property type="match status" value="1"/>
</dbReference>
<dbReference type="GO" id="GO:0006334">
    <property type="term" value="P:nucleosome assembly"/>
    <property type="evidence" value="ECO:0007669"/>
    <property type="project" value="InterPro"/>
</dbReference>
<dbReference type="GO" id="GO:0005634">
    <property type="term" value="C:nucleus"/>
    <property type="evidence" value="ECO:0007669"/>
    <property type="project" value="UniProtKB-SubCell"/>
</dbReference>
<dbReference type="GO" id="GO:0045910">
    <property type="term" value="P:negative regulation of DNA recombination"/>
    <property type="evidence" value="ECO:0007669"/>
    <property type="project" value="TreeGrafter"/>
</dbReference>
<dbReference type="PANTHER" id="PTHR11467:SF42">
    <property type="entry name" value="HISTONE H1.8"/>
    <property type="match status" value="1"/>
</dbReference>
<dbReference type="GO" id="GO:0000786">
    <property type="term" value="C:nucleosome"/>
    <property type="evidence" value="ECO:0007669"/>
    <property type="project" value="InterPro"/>
</dbReference>
<dbReference type="Proteomes" id="UP000694551">
    <property type="component" value="Unplaced"/>
</dbReference>
<feature type="compositionally biased region" description="Gly residues" evidence="4">
    <location>
        <begin position="222"/>
        <end position="235"/>
    </location>
</feature>
<dbReference type="PANTHER" id="PTHR11467">
    <property type="entry name" value="HISTONE H1"/>
    <property type="match status" value="1"/>
</dbReference>
<evidence type="ECO:0000256" key="1">
    <source>
        <dbReference type="ARBA" id="ARBA00004123"/>
    </source>
</evidence>
<dbReference type="InterPro" id="IPR036388">
    <property type="entry name" value="WH-like_DNA-bd_sf"/>
</dbReference>
<sequence>MGCGSLASGGLCSPWGHKCLGAGPGSQEMPLPAAKASGTAQLPGLLARGRRSPHPPTLHMVIEALRAQDQRKGVSVIAIKRFILAKYPAVDPVRLKYLLKQALSKGLSRGDLVRPPNSSAMGATGRFKVSRGLLALRLPRPHGGAPAWAHPPPRLPQVPRSRSCPQQSRSRLPEVLSPLQAPPPAAAKPKSDGAKPPRAAGRTRAPGKGGSVPPAALAAEDAGGGDGDSPGGAGMRGPRKALVGKSKKVPKGAQQDAPKAKGGQSKARKPRATPGAGQGQAGLRKAAPPAAGRKAP</sequence>
<feature type="domain" description="H15" evidence="5">
    <location>
        <begin position="53"/>
        <end position="131"/>
    </location>
</feature>
<dbReference type="InterPro" id="IPR036390">
    <property type="entry name" value="WH_DNA-bd_sf"/>
</dbReference>
<feature type="compositionally biased region" description="Low complexity" evidence="4">
    <location>
        <begin position="281"/>
        <end position="296"/>
    </location>
</feature>
<protein>
    <recommendedName>
        <fullName evidence="5">H15 domain-containing protein</fullName>
    </recommendedName>
</protein>
<dbReference type="InterPro" id="IPR005818">
    <property type="entry name" value="Histone_H1/H5_H15"/>
</dbReference>
<dbReference type="Ensembl" id="ENSSOCT00000023532.1">
    <property type="protein sequence ID" value="ENSSOCP00000022959.1"/>
    <property type="gene ID" value="ENSSOCG00000017000.1"/>
</dbReference>
<comment type="subcellular location">
    <subcellularLocation>
        <location evidence="1">Nucleus</location>
    </subcellularLocation>
</comment>
<evidence type="ECO:0000313" key="7">
    <source>
        <dbReference type="Proteomes" id="UP000694551"/>
    </source>
</evidence>
<keyword evidence="7" id="KW-1185">Reference proteome</keyword>
<dbReference type="Gene3D" id="1.10.10.10">
    <property type="entry name" value="Winged helix-like DNA-binding domain superfamily/Winged helix DNA-binding domain"/>
    <property type="match status" value="1"/>
</dbReference>
<accession>A0A8D0G304</accession>
<evidence type="ECO:0000256" key="4">
    <source>
        <dbReference type="SAM" id="MobiDB-lite"/>
    </source>
</evidence>
<reference evidence="6" key="2">
    <citation type="submission" date="2025-09" db="UniProtKB">
        <authorList>
            <consortium name="Ensembl"/>
        </authorList>
    </citation>
    <scope>IDENTIFICATION</scope>
</reference>
<dbReference type="GO" id="GO:0031492">
    <property type="term" value="F:nucleosomal DNA binding"/>
    <property type="evidence" value="ECO:0007669"/>
    <property type="project" value="TreeGrafter"/>
</dbReference>
<reference evidence="6" key="1">
    <citation type="submission" date="2025-08" db="UniProtKB">
        <authorList>
            <consortium name="Ensembl"/>
        </authorList>
    </citation>
    <scope>IDENTIFICATION</scope>
</reference>
<evidence type="ECO:0000313" key="6">
    <source>
        <dbReference type="Ensembl" id="ENSSOCP00000022959.1"/>
    </source>
</evidence>
<evidence type="ECO:0000256" key="3">
    <source>
        <dbReference type="ARBA" id="ARBA00023242"/>
    </source>
</evidence>